<reference evidence="2" key="1">
    <citation type="submission" date="2020-06" db="EMBL/GenBank/DDBJ databases">
        <authorList>
            <person name="Li T."/>
            <person name="Hu X."/>
            <person name="Zhang T."/>
            <person name="Song X."/>
            <person name="Zhang H."/>
            <person name="Dai N."/>
            <person name="Sheng W."/>
            <person name="Hou X."/>
            <person name="Wei L."/>
        </authorList>
    </citation>
    <scope>NUCLEOTIDE SEQUENCE</scope>
    <source>
        <strain evidence="2">G02</strain>
        <tissue evidence="2">Leaf</tissue>
    </source>
</reference>
<comment type="caution">
    <text evidence="2">The sequence shown here is derived from an EMBL/GenBank/DDBJ whole genome shotgun (WGS) entry which is preliminary data.</text>
</comment>
<dbReference type="InterPro" id="IPR040256">
    <property type="entry name" value="At4g02000-like"/>
</dbReference>
<evidence type="ECO:0000259" key="1">
    <source>
        <dbReference type="Pfam" id="PF14111"/>
    </source>
</evidence>
<dbReference type="PANTHER" id="PTHR31286:SF153">
    <property type="entry name" value="DUF4283 DOMAIN PROTEIN"/>
    <property type="match status" value="1"/>
</dbReference>
<feature type="domain" description="DUF4283" evidence="1">
    <location>
        <begin position="3"/>
        <end position="78"/>
    </location>
</feature>
<dbReference type="InterPro" id="IPR025558">
    <property type="entry name" value="DUF4283"/>
</dbReference>
<dbReference type="AlphaFoldDB" id="A0AAW2UQU5"/>
<dbReference type="Pfam" id="PF14111">
    <property type="entry name" value="DUF4283"/>
    <property type="match status" value="1"/>
</dbReference>
<gene>
    <name evidence="2" type="ORF">Sradi_1333800</name>
</gene>
<dbReference type="PANTHER" id="PTHR31286">
    <property type="entry name" value="GLYCINE-RICH CELL WALL STRUCTURAL PROTEIN 1.8-LIKE"/>
    <property type="match status" value="1"/>
</dbReference>
<accession>A0AAW2UQU5</accession>
<organism evidence="2">
    <name type="scientific">Sesamum radiatum</name>
    <name type="common">Black benniseed</name>
    <dbReference type="NCBI Taxonomy" id="300843"/>
    <lineage>
        <taxon>Eukaryota</taxon>
        <taxon>Viridiplantae</taxon>
        <taxon>Streptophyta</taxon>
        <taxon>Embryophyta</taxon>
        <taxon>Tracheophyta</taxon>
        <taxon>Spermatophyta</taxon>
        <taxon>Magnoliopsida</taxon>
        <taxon>eudicotyledons</taxon>
        <taxon>Gunneridae</taxon>
        <taxon>Pentapetalae</taxon>
        <taxon>asterids</taxon>
        <taxon>lamiids</taxon>
        <taxon>Lamiales</taxon>
        <taxon>Pedaliaceae</taxon>
        <taxon>Sesamum</taxon>
    </lineage>
</organism>
<sequence>MGFFLVGHILSSKIFHTDSLRSVLFSAFNPVRGIDFTIVEGNRFLLRFNHILDCKRVLERSPWAFEKCLIILARVEENQNPCVVEFNWCEFHILVQGLPLGKMTKEMAIFVGNTIGRFANSDTGANGGLWGVVLRIWVAIDVRLPLRRLLKIRIVLGDEQDLYF</sequence>
<evidence type="ECO:0000313" key="2">
    <source>
        <dbReference type="EMBL" id="KAL0419203.1"/>
    </source>
</evidence>
<proteinExistence type="predicted"/>
<reference evidence="2" key="2">
    <citation type="journal article" date="2024" name="Plant">
        <title>Genomic evolution and insights into agronomic trait innovations of Sesamum species.</title>
        <authorList>
            <person name="Miao H."/>
            <person name="Wang L."/>
            <person name="Qu L."/>
            <person name="Liu H."/>
            <person name="Sun Y."/>
            <person name="Le M."/>
            <person name="Wang Q."/>
            <person name="Wei S."/>
            <person name="Zheng Y."/>
            <person name="Lin W."/>
            <person name="Duan Y."/>
            <person name="Cao H."/>
            <person name="Xiong S."/>
            <person name="Wang X."/>
            <person name="Wei L."/>
            <person name="Li C."/>
            <person name="Ma Q."/>
            <person name="Ju M."/>
            <person name="Zhao R."/>
            <person name="Li G."/>
            <person name="Mu C."/>
            <person name="Tian Q."/>
            <person name="Mei H."/>
            <person name="Zhang T."/>
            <person name="Gao T."/>
            <person name="Zhang H."/>
        </authorList>
    </citation>
    <scope>NUCLEOTIDE SEQUENCE</scope>
    <source>
        <strain evidence="2">G02</strain>
    </source>
</reference>
<dbReference type="EMBL" id="JACGWJ010000005">
    <property type="protein sequence ID" value="KAL0419203.1"/>
    <property type="molecule type" value="Genomic_DNA"/>
</dbReference>
<name>A0AAW2UQU5_SESRA</name>
<protein>
    <recommendedName>
        <fullName evidence="1">DUF4283 domain-containing protein</fullName>
    </recommendedName>
</protein>